<dbReference type="Gene3D" id="1.25.10.10">
    <property type="entry name" value="Leucine-rich Repeat Variant"/>
    <property type="match status" value="3"/>
</dbReference>
<dbReference type="GO" id="GO:0060090">
    <property type="term" value="F:molecular adaptor activity"/>
    <property type="evidence" value="ECO:0007669"/>
    <property type="project" value="InterPro"/>
</dbReference>
<dbReference type="GO" id="GO:0005737">
    <property type="term" value="C:cytoplasm"/>
    <property type="evidence" value="ECO:0007669"/>
    <property type="project" value="UniProtKB-SubCell"/>
</dbReference>
<gene>
    <name evidence="8" type="ORF">EDD36DRAFT_229525</name>
</gene>
<comment type="caution">
    <text evidence="8">The sequence shown here is derived from an EMBL/GenBank/DDBJ whole genome shotgun (WGS) entry which is preliminary data.</text>
</comment>
<protein>
    <submittedName>
        <fullName evidence="8">Proteasome stabiliser-domain-containing protein</fullName>
    </submittedName>
</protein>
<dbReference type="InterPro" id="IPR016024">
    <property type="entry name" value="ARM-type_fold"/>
</dbReference>
<name>A0AAN6IE09_9EURO</name>
<evidence type="ECO:0000256" key="5">
    <source>
        <dbReference type="SAM" id="MobiDB-lite"/>
    </source>
</evidence>
<dbReference type="InterPro" id="IPR024372">
    <property type="entry name" value="Ecm29_N"/>
</dbReference>
<dbReference type="EMBL" id="MU404353">
    <property type="protein sequence ID" value="KAI1614467.1"/>
    <property type="molecule type" value="Genomic_DNA"/>
</dbReference>
<evidence type="ECO:0000259" key="6">
    <source>
        <dbReference type="Pfam" id="PF13001"/>
    </source>
</evidence>
<dbReference type="GO" id="GO:0005634">
    <property type="term" value="C:nucleus"/>
    <property type="evidence" value="ECO:0007669"/>
    <property type="project" value="TreeGrafter"/>
</dbReference>
<dbReference type="InterPro" id="IPR011989">
    <property type="entry name" value="ARM-like"/>
</dbReference>
<proteinExistence type="predicted"/>
<organism evidence="8 9">
    <name type="scientific">Exophiala viscosa</name>
    <dbReference type="NCBI Taxonomy" id="2486360"/>
    <lineage>
        <taxon>Eukaryota</taxon>
        <taxon>Fungi</taxon>
        <taxon>Dikarya</taxon>
        <taxon>Ascomycota</taxon>
        <taxon>Pezizomycotina</taxon>
        <taxon>Eurotiomycetes</taxon>
        <taxon>Chaetothyriomycetidae</taxon>
        <taxon>Chaetothyriales</taxon>
        <taxon>Herpotrichiellaceae</taxon>
        <taxon>Exophiala</taxon>
    </lineage>
</organism>
<dbReference type="Pfam" id="PF23731">
    <property type="entry name" value="ARM_ECM29_C"/>
    <property type="match status" value="1"/>
</dbReference>
<evidence type="ECO:0000256" key="3">
    <source>
        <dbReference type="ARBA" id="ARBA00022737"/>
    </source>
</evidence>
<evidence type="ECO:0000256" key="2">
    <source>
        <dbReference type="ARBA" id="ARBA00022490"/>
    </source>
</evidence>
<dbReference type="PANTHER" id="PTHR23346">
    <property type="entry name" value="TRANSLATIONAL ACTIVATOR GCN1-RELATED"/>
    <property type="match status" value="1"/>
</dbReference>
<comment type="subcellular location">
    <subcellularLocation>
        <location evidence="1">Cytoplasm</location>
    </subcellularLocation>
</comment>
<evidence type="ECO:0000259" key="7">
    <source>
        <dbReference type="Pfam" id="PF24492"/>
    </source>
</evidence>
<dbReference type="SUPFAM" id="SSF48371">
    <property type="entry name" value="ARM repeat"/>
    <property type="match status" value="2"/>
</dbReference>
<evidence type="ECO:0000313" key="9">
    <source>
        <dbReference type="Proteomes" id="UP001203852"/>
    </source>
</evidence>
<dbReference type="GO" id="GO:0043248">
    <property type="term" value="P:proteasome assembly"/>
    <property type="evidence" value="ECO:0007669"/>
    <property type="project" value="InterPro"/>
</dbReference>
<keyword evidence="9" id="KW-1185">Reference proteome</keyword>
<dbReference type="Proteomes" id="UP001203852">
    <property type="component" value="Unassembled WGS sequence"/>
</dbReference>
<accession>A0AAN6IE09</accession>
<evidence type="ECO:0000313" key="8">
    <source>
        <dbReference type="EMBL" id="KAI1614467.1"/>
    </source>
</evidence>
<keyword evidence="3" id="KW-0677">Repeat</keyword>
<feature type="region of interest" description="Disordered" evidence="5">
    <location>
        <begin position="1769"/>
        <end position="1793"/>
    </location>
</feature>
<keyword evidence="2" id="KW-0963">Cytoplasm</keyword>
<feature type="domain" description="Proteasome component Ecm29 N-terminal" evidence="6">
    <location>
        <begin position="18"/>
        <end position="533"/>
    </location>
</feature>
<dbReference type="InterPro" id="IPR055443">
    <property type="entry name" value="HEAT_ECM29"/>
</dbReference>
<evidence type="ECO:0000256" key="4">
    <source>
        <dbReference type="ARBA" id="ARBA00022942"/>
    </source>
</evidence>
<feature type="domain" description="Proteasome adapter and scaffold protein ECM29 HEAT-repeat" evidence="7">
    <location>
        <begin position="1275"/>
        <end position="1461"/>
    </location>
</feature>
<sequence>MAATSPAPADAEREYNLISQLELRIASASTDTKLESILLRFLPALMLKLASPVPKNRELALKVCSYVYQRLKISTDIQLPVAALVKTYSEATNVSVSQFGLLYIQLGLPRLKSDQAIETLPGVLQFSIPKEDSHDSTSTKMWSIAFGFLLEVLRQWKLPERGSKEEIALKETFSLTPPQTDHLARRINDFIFYDPKNPHTQPENADILAVYNTNYKRRSEVVPPLAKFLCAPLFTDQQRFIPAVIMSVDANAAALTTSDIMFKQFNFDFEDEQNVDALFTLYDRSRPKLQTRILTLLSRSQKSTTRPEKVLSLVQEQLHPSSMTDGSSAAATGLEAAKLRSALFSYLTWVVRVGQHLGNISHRVQDLLKEYIEGQGWPAMTDRSSAAEMELRAKAYESIGLLAAVKKDTPGNDPEVKDRTQDLITWDDAETNTRTLDLITWLFTSLRCDTTRDIRGSVEEAIGRVMNTVTNLDDQSMSRLKQLLLWNVLALPGQEDPIYYFTTVNSTRYPAVRFANKCLPFHDVDARFMNVLALASSDRREVSEEGIRGLDPYWHASNARLVGVSARDEKLLLPDLDQLVTRFFEAEPEQVKCYDSHTVLAAAVTFCRNVLVCNALSSTTHKPEESADWNSSIDALVNNDQDVRVKIRGYLQELALEPKLTLLRAALSGASKGSGECLEIALQLLSLAPNDVLPYLEQAGLETASKLASNAGLQIRAARIFGILASTSDDVETLARTELEHCQNWKTAVGEEANKFQGHLLRACFCLTRRALRGGAEPAASSQQNLVQLISDIVQSSSNKTLKETAFRCLRQLALCTPTAEGPSANDEILKPMIAEAKKESEVAVSALGPLLGILYTKGQTIEFESLFDRILALHEVKRAEFHFALGESLAVACAGFRSSSTMTEFDVDADLPSWGFNEKLMSLILDRVVEDCRTTKPSQKKAAAIWLLCIIQYCGEAEPIKSKLRDCQATFARLLNDRDEIVQETGSRGLSLVYEQGDKQLRDDLVRDLVQSFTGSKAKMSGSVSEDTQLFETGALPTENGQSVTTYKDIVSLATEMGDPSLVYKFMNLASSNAIWSSRAAFGRFGLGNILADSTYLAENKKFYPKLFRYRFDPNPNVQRSMKEIWRALVKDTSAVISDNFDLIMDDLLKSVVSGKEWRAREASCAAIADLVQGREVEKFEKYLDDIWKVAFKVLDDVKESVRAAAMKLCRTLTSMLIRNLETGDGNTKRSATMLNHAMPFLIQQMEGGAGQDVQQYAIVTLLEIVKKCPSKSLRPYGPLILETLVVSLSSLEHESINYLHLNADKYGLTTEKLDKMRVSSINASPVTEAIERCLDSITTNTDSPETASDAMEGVTPTSKTREILPPMEDAMQRLVNAYRAAIGLPSKVGLSRVMITLVVRHQAAFRPYADRFVQVTRKHLLDRNATISVAFSTALGYLMRLASPKEVQATSSYAQKLYFESQDLVHRSVAGEMIQAISKASNDVFMNSASIFLPFAFIGRRDTDKEVAERFDVPWKENIGGSRSVNLYLSEIVGLISTHIKSPLWPIKHACCFAVAELVSIMENNEKYSDKSATIVWSVVQEALDGKTWEGKEDIIKVYPKFVRQAQVLWSDNKVSQQMRKIAIREAKRTNVSYRPHAIGSLGEFADVRKDMDLTGDLIPYLSDTLDEVTDEDAMDVDGANGKTFEKRTVNEVTASAIVSCMFKILASHPETEVLDQTIAIVRKAQATRSSEVDSALYTGAKFFVDNCGKQADVAGVDSEMKGINKENASASDVAPASSKGDSAGSEDGQRLHEPFEPLVLAVLAGGDARQANETENLRRDRVALAVALAERGPRMSVPLAAILDNWSQTERSRPLREDIDRARLLTKRNH</sequence>
<keyword evidence="4 8" id="KW-0647">Proteasome</keyword>
<dbReference type="GO" id="GO:0036503">
    <property type="term" value="P:ERAD pathway"/>
    <property type="evidence" value="ECO:0007669"/>
    <property type="project" value="TreeGrafter"/>
</dbReference>
<evidence type="ECO:0000256" key="1">
    <source>
        <dbReference type="ARBA" id="ARBA00004496"/>
    </source>
</evidence>
<dbReference type="Pfam" id="PF24492">
    <property type="entry name" value="HEAT_ECM29"/>
    <property type="match status" value="1"/>
</dbReference>
<dbReference type="GO" id="GO:0000502">
    <property type="term" value="C:proteasome complex"/>
    <property type="evidence" value="ECO:0007669"/>
    <property type="project" value="UniProtKB-KW"/>
</dbReference>
<reference evidence="8" key="1">
    <citation type="journal article" date="2022" name="bioRxiv">
        <title>Deciphering the potential niche of two novel black yeast fungi from a biological soil crust based on their genomes, phenotypes, and melanin regulation.</title>
        <authorList>
            <consortium name="DOE Joint Genome Institute"/>
            <person name="Carr E.C."/>
            <person name="Barton Q."/>
            <person name="Grambo S."/>
            <person name="Sullivan M."/>
            <person name="Renfro C.M."/>
            <person name="Kuo A."/>
            <person name="Pangilinan J."/>
            <person name="Lipzen A."/>
            <person name="Keymanesh K."/>
            <person name="Savage E."/>
            <person name="Barry K."/>
            <person name="Grigoriev I.V."/>
            <person name="Riekhof W.R."/>
            <person name="Harris S.S."/>
        </authorList>
    </citation>
    <scope>NUCLEOTIDE SEQUENCE</scope>
    <source>
        <strain evidence="8">JF 03-4F</strain>
    </source>
</reference>
<dbReference type="Pfam" id="PF13001">
    <property type="entry name" value="ECM29_N"/>
    <property type="match status" value="1"/>
</dbReference>
<dbReference type="PANTHER" id="PTHR23346:SF19">
    <property type="entry name" value="PROTEASOME ADAPTER AND SCAFFOLD PROTEIN ECM29"/>
    <property type="match status" value="1"/>
</dbReference>